<evidence type="ECO:0008006" key="11">
    <source>
        <dbReference type="Google" id="ProtNLM"/>
    </source>
</evidence>
<dbReference type="AlphaFoldDB" id="A0A9W8V663"/>
<sequence>MLTYTHAVVRESMRVHTNVGTIRHGDPGFFFTGPPGSGPGFEGKNLPADDFGPWDGVPTIHRDPEIWHRADEFVPERFLVTDTDDPRCPPPNAWRAFSAGPRNCIRQHLALVEIKLAMAMTARCFDIDCSWDEWDRSRQVSSFDLTVCC</sequence>
<evidence type="ECO:0000256" key="8">
    <source>
        <dbReference type="PIRSR" id="PIRSR602401-1"/>
    </source>
</evidence>
<dbReference type="EMBL" id="JAOQAV010000004">
    <property type="protein sequence ID" value="KAJ4194777.1"/>
    <property type="molecule type" value="Genomic_DNA"/>
</dbReference>
<keyword evidence="4 8" id="KW-0479">Metal-binding</keyword>
<dbReference type="PANTHER" id="PTHR24305">
    <property type="entry name" value="CYTOCHROME P450"/>
    <property type="match status" value="1"/>
</dbReference>
<reference evidence="9" key="1">
    <citation type="submission" date="2022-09" db="EMBL/GenBank/DDBJ databases">
        <title>Fusarium specimens isolated from Avocado Roots.</title>
        <authorList>
            <person name="Stajich J."/>
            <person name="Roper C."/>
            <person name="Heimlech-Rivalta G."/>
        </authorList>
    </citation>
    <scope>NUCLEOTIDE SEQUENCE</scope>
    <source>
        <strain evidence="9">A02</strain>
    </source>
</reference>
<dbReference type="GO" id="GO:0016705">
    <property type="term" value="F:oxidoreductase activity, acting on paired donors, with incorporation or reduction of molecular oxygen"/>
    <property type="evidence" value="ECO:0007669"/>
    <property type="project" value="InterPro"/>
</dbReference>
<keyword evidence="5" id="KW-0560">Oxidoreductase</keyword>
<comment type="pathway">
    <text evidence="2">Secondary metabolite biosynthesis.</text>
</comment>
<keyword evidence="3 8" id="KW-0349">Heme</keyword>
<dbReference type="GO" id="GO:0005506">
    <property type="term" value="F:iron ion binding"/>
    <property type="evidence" value="ECO:0007669"/>
    <property type="project" value="InterPro"/>
</dbReference>
<name>A0A9W8V663_9HYPO</name>
<dbReference type="Proteomes" id="UP001152087">
    <property type="component" value="Unassembled WGS sequence"/>
</dbReference>
<dbReference type="InterPro" id="IPR001128">
    <property type="entry name" value="Cyt_P450"/>
</dbReference>
<dbReference type="InterPro" id="IPR036396">
    <property type="entry name" value="Cyt_P450_sf"/>
</dbReference>
<evidence type="ECO:0000256" key="6">
    <source>
        <dbReference type="ARBA" id="ARBA00023004"/>
    </source>
</evidence>
<evidence type="ECO:0000313" key="9">
    <source>
        <dbReference type="EMBL" id="KAJ4194777.1"/>
    </source>
</evidence>
<comment type="caution">
    <text evidence="9">The sequence shown here is derived from an EMBL/GenBank/DDBJ whole genome shotgun (WGS) entry which is preliminary data.</text>
</comment>
<evidence type="ECO:0000256" key="1">
    <source>
        <dbReference type="ARBA" id="ARBA00001971"/>
    </source>
</evidence>
<evidence type="ECO:0000256" key="2">
    <source>
        <dbReference type="ARBA" id="ARBA00005179"/>
    </source>
</evidence>
<dbReference type="SUPFAM" id="SSF48264">
    <property type="entry name" value="Cytochrome P450"/>
    <property type="match status" value="1"/>
</dbReference>
<evidence type="ECO:0000256" key="4">
    <source>
        <dbReference type="ARBA" id="ARBA00022723"/>
    </source>
</evidence>
<keyword evidence="7" id="KW-0503">Monooxygenase</keyword>
<proteinExistence type="predicted"/>
<dbReference type="Gene3D" id="1.10.630.10">
    <property type="entry name" value="Cytochrome P450"/>
    <property type="match status" value="1"/>
</dbReference>
<evidence type="ECO:0000313" key="10">
    <source>
        <dbReference type="Proteomes" id="UP001152087"/>
    </source>
</evidence>
<keyword evidence="10" id="KW-1185">Reference proteome</keyword>
<dbReference type="GO" id="GO:0004497">
    <property type="term" value="F:monooxygenase activity"/>
    <property type="evidence" value="ECO:0007669"/>
    <property type="project" value="UniProtKB-KW"/>
</dbReference>
<dbReference type="PRINTS" id="PR00463">
    <property type="entry name" value="EP450I"/>
</dbReference>
<keyword evidence="6 8" id="KW-0408">Iron</keyword>
<evidence type="ECO:0000256" key="7">
    <source>
        <dbReference type="ARBA" id="ARBA00023033"/>
    </source>
</evidence>
<evidence type="ECO:0000256" key="5">
    <source>
        <dbReference type="ARBA" id="ARBA00023002"/>
    </source>
</evidence>
<feature type="binding site" description="axial binding residue" evidence="8">
    <location>
        <position position="104"/>
    </location>
    <ligand>
        <name>heme</name>
        <dbReference type="ChEBI" id="CHEBI:30413"/>
    </ligand>
    <ligandPart>
        <name>Fe</name>
        <dbReference type="ChEBI" id="CHEBI:18248"/>
    </ligandPart>
</feature>
<dbReference type="GO" id="GO:0020037">
    <property type="term" value="F:heme binding"/>
    <property type="evidence" value="ECO:0007669"/>
    <property type="project" value="InterPro"/>
</dbReference>
<organism evidence="9 10">
    <name type="scientific">Fusarium falciforme</name>
    <dbReference type="NCBI Taxonomy" id="195108"/>
    <lineage>
        <taxon>Eukaryota</taxon>
        <taxon>Fungi</taxon>
        <taxon>Dikarya</taxon>
        <taxon>Ascomycota</taxon>
        <taxon>Pezizomycotina</taxon>
        <taxon>Sordariomycetes</taxon>
        <taxon>Hypocreomycetidae</taxon>
        <taxon>Hypocreales</taxon>
        <taxon>Nectriaceae</taxon>
        <taxon>Fusarium</taxon>
        <taxon>Fusarium solani species complex</taxon>
    </lineage>
</organism>
<comment type="cofactor">
    <cofactor evidence="1 8">
        <name>heme</name>
        <dbReference type="ChEBI" id="CHEBI:30413"/>
    </cofactor>
</comment>
<dbReference type="InterPro" id="IPR002401">
    <property type="entry name" value="Cyt_P450_E_grp-I"/>
</dbReference>
<dbReference type="Pfam" id="PF00067">
    <property type="entry name" value="p450"/>
    <property type="match status" value="1"/>
</dbReference>
<evidence type="ECO:0000256" key="3">
    <source>
        <dbReference type="ARBA" id="ARBA00022617"/>
    </source>
</evidence>
<protein>
    <recommendedName>
        <fullName evidence="11">Cytochrome P450</fullName>
    </recommendedName>
</protein>
<dbReference type="InterPro" id="IPR050121">
    <property type="entry name" value="Cytochrome_P450_monoxygenase"/>
</dbReference>
<gene>
    <name evidence="9" type="ORF">NW755_002194</name>
</gene>
<accession>A0A9W8V663</accession>
<dbReference type="PANTHER" id="PTHR24305:SF107">
    <property type="entry name" value="P450, PUTATIVE (EUROFUNG)-RELATED"/>
    <property type="match status" value="1"/>
</dbReference>